<evidence type="ECO:0000256" key="9">
    <source>
        <dbReference type="ARBA" id="ARBA00023204"/>
    </source>
</evidence>
<evidence type="ECO:0000256" key="2">
    <source>
        <dbReference type="ARBA" id="ARBA00001946"/>
    </source>
</evidence>
<evidence type="ECO:0008006" key="15">
    <source>
        <dbReference type="Google" id="ProtNLM"/>
    </source>
</evidence>
<dbReference type="InterPro" id="IPR036691">
    <property type="entry name" value="Endo/exonu/phosph_ase_sf"/>
</dbReference>
<keyword evidence="14" id="KW-1185">Reference proteome</keyword>
<protein>
    <recommendedName>
        <fullName evidence="15">Endonuclease/exonuclease/phosphatase domain-containing protein</fullName>
    </recommendedName>
</protein>
<evidence type="ECO:0000256" key="4">
    <source>
        <dbReference type="ARBA" id="ARBA00022722"/>
    </source>
</evidence>
<dbReference type="AlphaFoldDB" id="A0A0L0FLC5"/>
<keyword evidence="10" id="KW-0539">Nucleus</keyword>
<evidence type="ECO:0000256" key="10">
    <source>
        <dbReference type="ARBA" id="ARBA00023242"/>
    </source>
</evidence>
<comment type="subcellular location">
    <subcellularLocation>
        <location evidence="3">Nucleus</location>
    </subcellularLocation>
</comment>
<evidence type="ECO:0000256" key="5">
    <source>
        <dbReference type="ARBA" id="ARBA00022723"/>
    </source>
</evidence>
<evidence type="ECO:0000256" key="6">
    <source>
        <dbReference type="ARBA" id="ARBA00022763"/>
    </source>
</evidence>
<feature type="region of interest" description="Disordered" evidence="11">
    <location>
        <begin position="35"/>
        <end position="78"/>
    </location>
</feature>
<keyword evidence="5" id="KW-0479">Metal-binding</keyword>
<dbReference type="GO" id="GO:0070260">
    <property type="term" value="F:5'-tyrosyl-DNA phosphodiesterase activity"/>
    <property type="evidence" value="ECO:0007669"/>
    <property type="project" value="TreeGrafter"/>
</dbReference>
<name>A0A0L0FLC5_9EUKA</name>
<dbReference type="GO" id="GO:0005737">
    <property type="term" value="C:cytoplasm"/>
    <property type="evidence" value="ECO:0007669"/>
    <property type="project" value="TreeGrafter"/>
</dbReference>
<evidence type="ECO:0000256" key="3">
    <source>
        <dbReference type="ARBA" id="ARBA00004123"/>
    </source>
</evidence>
<reference evidence="13 14" key="1">
    <citation type="submission" date="2011-02" db="EMBL/GenBank/DDBJ databases">
        <title>The Genome Sequence of Sphaeroforma arctica JP610.</title>
        <authorList>
            <consortium name="The Broad Institute Genome Sequencing Platform"/>
            <person name="Russ C."/>
            <person name="Cuomo C."/>
            <person name="Young S.K."/>
            <person name="Zeng Q."/>
            <person name="Gargeya S."/>
            <person name="Alvarado L."/>
            <person name="Berlin A."/>
            <person name="Chapman S.B."/>
            <person name="Chen Z."/>
            <person name="Freedman E."/>
            <person name="Gellesch M."/>
            <person name="Goldberg J."/>
            <person name="Griggs A."/>
            <person name="Gujja S."/>
            <person name="Heilman E."/>
            <person name="Heiman D."/>
            <person name="Howarth C."/>
            <person name="Mehta T."/>
            <person name="Neiman D."/>
            <person name="Pearson M."/>
            <person name="Roberts A."/>
            <person name="Saif S."/>
            <person name="Shea T."/>
            <person name="Shenoy N."/>
            <person name="Sisk P."/>
            <person name="Stolte C."/>
            <person name="Sykes S."/>
            <person name="White J."/>
            <person name="Yandava C."/>
            <person name="Burger G."/>
            <person name="Gray M.W."/>
            <person name="Holland P.W.H."/>
            <person name="King N."/>
            <person name="Lang F.B.F."/>
            <person name="Roger A.J."/>
            <person name="Ruiz-Trillo I."/>
            <person name="Haas B."/>
            <person name="Nusbaum C."/>
            <person name="Birren B."/>
        </authorList>
    </citation>
    <scope>NUCLEOTIDE SEQUENCE [LARGE SCALE GENOMIC DNA]</scope>
    <source>
        <strain evidence="13 14">JP610</strain>
    </source>
</reference>
<evidence type="ECO:0000256" key="8">
    <source>
        <dbReference type="ARBA" id="ARBA00022842"/>
    </source>
</evidence>
<dbReference type="GO" id="GO:0003697">
    <property type="term" value="F:single-stranded DNA binding"/>
    <property type="evidence" value="ECO:0007669"/>
    <property type="project" value="TreeGrafter"/>
</dbReference>
<keyword evidence="7" id="KW-0378">Hydrolase</keyword>
<dbReference type="EMBL" id="KQ242693">
    <property type="protein sequence ID" value="KNC77569.1"/>
    <property type="molecule type" value="Genomic_DNA"/>
</dbReference>
<dbReference type="RefSeq" id="XP_014151471.1">
    <property type="nucleotide sequence ID" value="XM_014295996.1"/>
</dbReference>
<evidence type="ECO:0000256" key="1">
    <source>
        <dbReference type="ARBA" id="ARBA00001936"/>
    </source>
</evidence>
<keyword evidence="8" id="KW-0460">Magnesium</keyword>
<sequence>MSDAGRRAGLAALVRFATATSTSTLADNTVDTKSQSLSTIEKENATEVNKNQPEEGNTEVGEARHKQKADSNSNTNITVGKIVEMNSGTNCAIDLTESSDEDAKDSGVHLSDKVTANNHVGNSKRPGTPSIAVEYRKKDTKGSTKRSLAESPNNASMKKQRNCGSGSKPATNQASVYNNIEVAQPSAKTHELVWARKWTTPESCNANNFEAVDLKVLSYNVDKDAPHVADRMRAIADIIQHENLDAALLQELTIPSLDAMETALEKTSYRLLFDPKLVITYLKVQGGYFNAIVVNTATLKVREQSKCLYEFPGSCMGRHVLVVDVTTHTGGAARLMTSHLESLA</sequence>
<organism evidence="13 14">
    <name type="scientific">Sphaeroforma arctica JP610</name>
    <dbReference type="NCBI Taxonomy" id="667725"/>
    <lineage>
        <taxon>Eukaryota</taxon>
        <taxon>Ichthyosporea</taxon>
        <taxon>Ichthyophonida</taxon>
        <taxon>Sphaeroforma</taxon>
    </lineage>
</organism>
<dbReference type="PANTHER" id="PTHR15822">
    <property type="entry name" value="TRAF AND TNF RECEPTOR-ASSOCIATED PROTEIN"/>
    <property type="match status" value="1"/>
</dbReference>
<keyword evidence="6" id="KW-0227">DNA damage</keyword>
<dbReference type="GO" id="GO:0006302">
    <property type="term" value="P:double-strand break repair"/>
    <property type="evidence" value="ECO:0007669"/>
    <property type="project" value="TreeGrafter"/>
</dbReference>
<keyword evidence="9" id="KW-0234">DNA repair</keyword>
<accession>A0A0L0FLC5</accession>
<dbReference type="GeneID" id="25910476"/>
<proteinExistence type="predicted"/>
<keyword evidence="4" id="KW-0540">Nuclease</keyword>
<evidence type="ECO:0000256" key="12">
    <source>
        <dbReference type="SAM" id="SignalP"/>
    </source>
</evidence>
<dbReference type="PANTHER" id="PTHR15822:SF4">
    <property type="entry name" value="TYROSYL-DNA PHOSPHODIESTERASE 2"/>
    <property type="match status" value="1"/>
</dbReference>
<gene>
    <name evidence="13" type="ORF">SARC_09972</name>
</gene>
<evidence type="ECO:0000313" key="14">
    <source>
        <dbReference type="Proteomes" id="UP000054560"/>
    </source>
</evidence>
<dbReference type="GO" id="GO:0005634">
    <property type="term" value="C:nucleus"/>
    <property type="evidence" value="ECO:0007669"/>
    <property type="project" value="UniProtKB-SubCell"/>
</dbReference>
<evidence type="ECO:0000313" key="13">
    <source>
        <dbReference type="EMBL" id="KNC77569.1"/>
    </source>
</evidence>
<dbReference type="GO" id="GO:0004518">
    <property type="term" value="F:nuclease activity"/>
    <property type="evidence" value="ECO:0007669"/>
    <property type="project" value="UniProtKB-KW"/>
</dbReference>
<evidence type="ECO:0000256" key="11">
    <source>
        <dbReference type="SAM" id="MobiDB-lite"/>
    </source>
</evidence>
<keyword evidence="12" id="KW-0732">Signal</keyword>
<comment type="cofactor">
    <cofactor evidence="2">
        <name>Mg(2+)</name>
        <dbReference type="ChEBI" id="CHEBI:18420"/>
    </cofactor>
</comment>
<feature type="compositionally biased region" description="Polar residues" evidence="11">
    <location>
        <begin position="46"/>
        <end position="55"/>
    </location>
</feature>
<comment type="cofactor">
    <cofactor evidence="1">
        <name>Mn(2+)</name>
        <dbReference type="ChEBI" id="CHEBI:29035"/>
    </cofactor>
</comment>
<dbReference type="GO" id="GO:0046872">
    <property type="term" value="F:metal ion binding"/>
    <property type="evidence" value="ECO:0007669"/>
    <property type="project" value="UniProtKB-KW"/>
</dbReference>
<feature type="signal peptide" evidence="12">
    <location>
        <begin position="1"/>
        <end position="19"/>
    </location>
</feature>
<dbReference type="Gene3D" id="3.60.10.10">
    <property type="entry name" value="Endonuclease/exonuclease/phosphatase"/>
    <property type="match status" value="1"/>
</dbReference>
<dbReference type="InterPro" id="IPR051547">
    <property type="entry name" value="TDP2-like"/>
</dbReference>
<feature type="region of interest" description="Disordered" evidence="11">
    <location>
        <begin position="112"/>
        <end position="171"/>
    </location>
</feature>
<evidence type="ECO:0000256" key="7">
    <source>
        <dbReference type="ARBA" id="ARBA00022801"/>
    </source>
</evidence>
<dbReference type="OrthoDB" id="9975959at2759"/>
<feature type="chain" id="PRO_5005538731" description="Endonuclease/exonuclease/phosphatase domain-containing protein" evidence="12">
    <location>
        <begin position="20"/>
        <end position="344"/>
    </location>
</feature>
<dbReference type="SUPFAM" id="SSF56219">
    <property type="entry name" value="DNase I-like"/>
    <property type="match status" value="1"/>
</dbReference>
<feature type="compositionally biased region" description="Polar residues" evidence="11">
    <location>
        <begin position="150"/>
        <end position="171"/>
    </location>
</feature>
<dbReference type="Proteomes" id="UP000054560">
    <property type="component" value="Unassembled WGS sequence"/>
</dbReference>